<protein>
    <submittedName>
        <fullName evidence="2">Uncharacterized protein</fullName>
    </submittedName>
</protein>
<name>A0A5B7FVB0_PORTR</name>
<dbReference type="Proteomes" id="UP000324222">
    <property type="component" value="Unassembled WGS sequence"/>
</dbReference>
<feature type="region of interest" description="Disordered" evidence="1">
    <location>
        <begin position="1"/>
        <end position="22"/>
    </location>
</feature>
<gene>
    <name evidence="2" type="ORF">E2C01_045572</name>
</gene>
<proteinExistence type="predicted"/>
<dbReference type="AlphaFoldDB" id="A0A5B7FVB0"/>
<sequence length="75" mass="8134">MSAECNPPDLFGDGNATSKCRGGTSIPWPAPMVLVTRLSASTGPFTSHAQAHVLRDVKCSAMKDPMEWWNTLETQ</sequence>
<reference evidence="2 3" key="1">
    <citation type="submission" date="2019-05" db="EMBL/GenBank/DDBJ databases">
        <title>Another draft genome of Portunus trituberculatus and its Hox gene families provides insights of decapod evolution.</title>
        <authorList>
            <person name="Jeong J.-H."/>
            <person name="Song I."/>
            <person name="Kim S."/>
            <person name="Choi T."/>
            <person name="Kim D."/>
            <person name="Ryu S."/>
            <person name="Kim W."/>
        </authorList>
    </citation>
    <scope>NUCLEOTIDE SEQUENCE [LARGE SCALE GENOMIC DNA]</scope>
    <source>
        <tissue evidence="2">Muscle</tissue>
    </source>
</reference>
<dbReference type="EMBL" id="VSRR010010367">
    <property type="protein sequence ID" value="MPC51720.1"/>
    <property type="molecule type" value="Genomic_DNA"/>
</dbReference>
<accession>A0A5B7FVB0</accession>
<evidence type="ECO:0000256" key="1">
    <source>
        <dbReference type="SAM" id="MobiDB-lite"/>
    </source>
</evidence>
<evidence type="ECO:0000313" key="2">
    <source>
        <dbReference type="EMBL" id="MPC51720.1"/>
    </source>
</evidence>
<comment type="caution">
    <text evidence="2">The sequence shown here is derived from an EMBL/GenBank/DDBJ whole genome shotgun (WGS) entry which is preliminary data.</text>
</comment>
<keyword evidence="3" id="KW-1185">Reference proteome</keyword>
<evidence type="ECO:0000313" key="3">
    <source>
        <dbReference type="Proteomes" id="UP000324222"/>
    </source>
</evidence>
<organism evidence="2 3">
    <name type="scientific">Portunus trituberculatus</name>
    <name type="common">Swimming crab</name>
    <name type="synonym">Neptunus trituberculatus</name>
    <dbReference type="NCBI Taxonomy" id="210409"/>
    <lineage>
        <taxon>Eukaryota</taxon>
        <taxon>Metazoa</taxon>
        <taxon>Ecdysozoa</taxon>
        <taxon>Arthropoda</taxon>
        <taxon>Crustacea</taxon>
        <taxon>Multicrustacea</taxon>
        <taxon>Malacostraca</taxon>
        <taxon>Eumalacostraca</taxon>
        <taxon>Eucarida</taxon>
        <taxon>Decapoda</taxon>
        <taxon>Pleocyemata</taxon>
        <taxon>Brachyura</taxon>
        <taxon>Eubrachyura</taxon>
        <taxon>Portunoidea</taxon>
        <taxon>Portunidae</taxon>
        <taxon>Portuninae</taxon>
        <taxon>Portunus</taxon>
    </lineage>
</organism>